<dbReference type="EMBL" id="JBCGBO010000024">
    <property type="protein sequence ID" value="KAK9181085.1"/>
    <property type="molecule type" value="Genomic_DNA"/>
</dbReference>
<keyword evidence="2" id="KW-1185">Reference proteome</keyword>
<protein>
    <submittedName>
        <fullName evidence="1">Uncharacterized protein</fullName>
    </submittedName>
</protein>
<sequence length="97" mass="10455">MHGSKRQRREFKEKGFRRARVNTLTCSLVSPHKDCSLLGLWVCVCRPLPGWILPSPGPECEEGEGGGCGAFVGPLAHELHEVLLVGNLASLDSGTTT</sequence>
<dbReference type="Proteomes" id="UP001428341">
    <property type="component" value="Unassembled WGS sequence"/>
</dbReference>
<proteinExistence type="predicted"/>
<evidence type="ECO:0000313" key="2">
    <source>
        <dbReference type="Proteomes" id="UP001428341"/>
    </source>
</evidence>
<accession>A0AAP0QCE1</accession>
<evidence type="ECO:0000313" key="1">
    <source>
        <dbReference type="EMBL" id="KAK9181085.1"/>
    </source>
</evidence>
<comment type="caution">
    <text evidence="1">The sequence shown here is derived from an EMBL/GenBank/DDBJ whole genome shotgun (WGS) entry which is preliminary data.</text>
</comment>
<reference evidence="1 2" key="1">
    <citation type="submission" date="2024-05" db="EMBL/GenBank/DDBJ databases">
        <title>Haplotype-resolved chromosome-level genome assembly of Huyou (Citrus changshanensis).</title>
        <authorList>
            <person name="Miao C."/>
            <person name="Chen W."/>
            <person name="Wu Y."/>
            <person name="Wang L."/>
            <person name="Zhao S."/>
            <person name="Grierson D."/>
            <person name="Xu C."/>
            <person name="Chen K."/>
        </authorList>
    </citation>
    <scope>NUCLEOTIDE SEQUENCE [LARGE SCALE GENOMIC DNA]</scope>
    <source>
        <strain evidence="1">01-14</strain>
        <tissue evidence="1">Leaf</tissue>
    </source>
</reference>
<name>A0AAP0QCE1_9ROSI</name>
<dbReference type="AlphaFoldDB" id="A0AAP0QCE1"/>
<organism evidence="1 2">
    <name type="scientific">Citrus x changshan-huyou</name>
    <dbReference type="NCBI Taxonomy" id="2935761"/>
    <lineage>
        <taxon>Eukaryota</taxon>
        <taxon>Viridiplantae</taxon>
        <taxon>Streptophyta</taxon>
        <taxon>Embryophyta</taxon>
        <taxon>Tracheophyta</taxon>
        <taxon>Spermatophyta</taxon>
        <taxon>Magnoliopsida</taxon>
        <taxon>eudicotyledons</taxon>
        <taxon>Gunneridae</taxon>
        <taxon>Pentapetalae</taxon>
        <taxon>rosids</taxon>
        <taxon>malvids</taxon>
        <taxon>Sapindales</taxon>
        <taxon>Rutaceae</taxon>
        <taxon>Aurantioideae</taxon>
        <taxon>Citrus</taxon>
    </lineage>
</organism>
<gene>
    <name evidence="1" type="ORF">WN944_024222</name>
</gene>